<protein>
    <submittedName>
        <fullName evidence="2">Uncharacterized protein</fullName>
    </submittedName>
</protein>
<gene>
    <name evidence="2" type="ORF">MELLADRAFT_115020</name>
</gene>
<dbReference type="RefSeq" id="XP_007404242.1">
    <property type="nucleotide sequence ID" value="XM_007404180.1"/>
</dbReference>
<dbReference type="HOGENOM" id="CLU_937136_0_0_1"/>
<name>F4R6F3_MELLP</name>
<dbReference type="Proteomes" id="UP000001072">
    <property type="component" value="Unassembled WGS sequence"/>
</dbReference>
<dbReference type="eggNOG" id="ENOG502SF7G">
    <property type="taxonomic scope" value="Eukaryota"/>
</dbReference>
<feature type="compositionally biased region" description="Basic residues" evidence="1">
    <location>
        <begin position="262"/>
        <end position="272"/>
    </location>
</feature>
<feature type="region of interest" description="Disordered" evidence="1">
    <location>
        <begin position="228"/>
        <end position="297"/>
    </location>
</feature>
<dbReference type="VEuPathDB" id="FungiDB:MELLADRAFT_115020"/>
<evidence type="ECO:0000256" key="1">
    <source>
        <dbReference type="SAM" id="MobiDB-lite"/>
    </source>
</evidence>
<dbReference type="STRING" id="747676.F4R6F3"/>
<accession>F4R6F3</accession>
<evidence type="ECO:0000313" key="2">
    <source>
        <dbReference type="EMBL" id="EGG11867.1"/>
    </source>
</evidence>
<dbReference type="AlphaFoldDB" id="F4R6F3"/>
<keyword evidence="3" id="KW-1185">Reference proteome</keyword>
<dbReference type="EMBL" id="GL883091">
    <property type="protein sequence ID" value="EGG11867.1"/>
    <property type="molecule type" value="Genomic_DNA"/>
</dbReference>
<dbReference type="InParanoid" id="F4R6F3"/>
<reference evidence="3" key="1">
    <citation type="journal article" date="2011" name="Proc. Natl. Acad. Sci. U.S.A.">
        <title>Obligate biotrophy features unraveled by the genomic analysis of rust fungi.</title>
        <authorList>
            <person name="Duplessis S."/>
            <person name="Cuomo C.A."/>
            <person name="Lin Y.-C."/>
            <person name="Aerts A."/>
            <person name="Tisserant E."/>
            <person name="Veneault-Fourrey C."/>
            <person name="Joly D.L."/>
            <person name="Hacquard S."/>
            <person name="Amselem J."/>
            <person name="Cantarel B.L."/>
            <person name="Chiu R."/>
            <person name="Coutinho P.M."/>
            <person name="Feau N."/>
            <person name="Field M."/>
            <person name="Frey P."/>
            <person name="Gelhaye E."/>
            <person name="Goldberg J."/>
            <person name="Grabherr M.G."/>
            <person name="Kodira C.D."/>
            <person name="Kohler A."/>
            <person name="Kuees U."/>
            <person name="Lindquist E.A."/>
            <person name="Lucas S.M."/>
            <person name="Mago R."/>
            <person name="Mauceli E."/>
            <person name="Morin E."/>
            <person name="Murat C."/>
            <person name="Pangilinan J.L."/>
            <person name="Park R."/>
            <person name="Pearson M."/>
            <person name="Quesneville H."/>
            <person name="Rouhier N."/>
            <person name="Sakthikumar S."/>
            <person name="Salamov A.A."/>
            <person name="Schmutz J."/>
            <person name="Selles B."/>
            <person name="Shapiro H."/>
            <person name="Tanguay P."/>
            <person name="Tuskan G.A."/>
            <person name="Henrissat B."/>
            <person name="Van de Peer Y."/>
            <person name="Rouze P."/>
            <person name="Ellis J.G."/>
            <person name="Dodds P.N."/>
            <person name="Schein J.E."/>
            <person name="Zhong S."/>
            <person name="Hamelin R.C."/>
            <person name="Grigoriev I.V."/>
            <person name="Szabo L.J."/>
            <person name="Martin F."/>
        </authorList>
    </citation>
    <scope>NUCLEOTIDE SEQUENCE [LARGE SCALE GENOMIC DNA]</scope>
    <source>
        <strain evidence="3">98AG31 / pathotype 3-4-7</strain>
    </source>
</reference>
<sequence length="297" mass="33533">MTDILMIHPTDWYSFHHDMYQDFHDQIESLYEVQEAKTIDESLASLDAHPKPKVVLLVHGEICDKEHSMVIKKVSTFAKQGGTVIMCFNFASFLPFPTTKWIFQKHLGLTWELGAYTRQDFKINKIFKNVFKIPLDTNYNVKALNITKVSEHCQIYTVTGAVKHESSVIFERYTDTGFIGYIGDVNNQTGSQTVLLAMLDKAININIPRTHPKHSKGKAKKVPIKAEIESQDDQAGQSTSLQGRMSQLTISATQPTQTKSSHVNKRRERRKLGAQNAQSSQPIDPQVNRSQSTAPAT</sequence>
<organism evidence="3">
    <name type="scientific">Melampsora larici-populina (strain 98AG31 / pathotype 3-4-7)</name>
    <name type="common">Poplar leaf rust fungus</name>
    <dbReference type="NCBI Taxonomy" id="747676"/>
    <lineage>
        <taxon>Eukaryota</taxon>
        <taxon>Fungi</taxon>
        <taxon>Dikarya</taxon>
        <taxon>Basidiomycota</taxon>
        <taxon>Pucciniomycotina</taxon>
        <taxon>Pucciniomycetes</taxon>
        <taxon>Pucciniales</taxon>
        <taxon>Melampsoraceae</taxon>
        <taxon>Melampsora</taxon>
    </lineage>
</organism>
<feature type="compositionally biased region" description="Polar residues" evidence="1">
    <location>
        <begin position="233"/>
        <end position="261"/>
    </location>
</feature>
<dbReference type="OrthoDB" id="245563at2759"/>
<feature type="compositionally biased region" description="Polar residues" evidence="1">
    <location>
        <begin position="275"/>
        <end position="297"/>
    </location>
</feature>
<proteinExistence type="predicted"/>
<dbReference type="GeneID" id="18925511"/>
<dbReference type="KEGG" id="mlr:MELLADRAFT_115020"/>
<evidence type="ECO:0000313" key="3">
    <source>
        <dbReference type="Proteomes" id="UP000001072"/>
    </source>
</evidence>